<dbReference type="EMBL" id="UINC01021006">
    <property type="protein sequence ID" value="SVA87648.1"/>
    <property type="molecule type" value="Genomic_DNA"/>
</dbReference>
<proteinExistence type="predicted"/>
<feature type="transmembrane region" description="Helical" evidence="1">
    <location>
        <begin position="224"/>
        <end position="241"/>
    </location>
</feature>
<keyword evidence="1" id="KW-1133">Transmembrane helix</keyword>
<feature type="transmembrane region" description="Helical" evidence="1">
    <location>
        <begin position="70"/>
        <end position="88"/>
    </location>
</feature>
<accession>A0A381ZEA5</accession>
<feature type="transmembrane region" description="Helical" evidence="1">
    <location>
        <begin position="248"/>
        <end position="267"/>
    </location>
</feature>
<keyword evidence="1" id="KW-0472">Membrane</keyword>
<organism evidence="2">
    <name type="scientific">marine metagenome</name>
    <dbReference type="NCBI Taxonomy" id="408172"/>
    <lineage>
        <taxon>unclassified sequences</taxon>
        <taxon>metagenomes</taxon>
        <taxon>ecological metagenomes</taxon>
    </lineage>
</organism>
<protein>
    <recommendedName>
        <fullName evidence="3">Glycosyltransferase RgtA/B/C/D-like domain-containing protein</fullName>
    </recommendedName>
</protein>
<feature type="transmembrane region" description="Helical" evidence="1">
    <location>
        <begin position="328"/>
        <end position="353"/>
    </location>
</feature>
<sequence>MPTIQQEWFIPFIVSWIENPTILPWSGHLATGGDPLAFPYGAVMFIFHLPTTAIGWVIDHFFAVEYFTSVGFRVSLFGADILLLLLLLQSFENHWKKVLIYYWLSPLVLFITYWHGQTDLIPVALFIYALTFVKRGNYWAAGLILACSIAAKHSMIIGVPFIILYLWSHNGINKELQRFLAFFIGSLFVIEIPFFFSDAFRMMVLDNREVGKLYWLYIKMGKDNLIFLTPLVYLLLLYFFWRIRRINFDLLLAAMGVAFSVVILMTPSPPGWYLWLVPIFTLHQSRYGSGAVVVISIFSFLFISYHLLHTSGANSFLFDFSSPNISFLYNSFIQSLHYTLMVGSGLLIAIQILRQGVRENDYYRLGNKPLVLGIAGDSGVGKTTFSKGLA</sequence>
<dbReference type="InterPro" id="IPR027417">
    <property type="entry name" value="P-loop_NTPase"/>
</dbReference>
<reference evidence="2" key="1">
    <citation type="submission" date="2018-05" db="EMBL/GenBank/DDBJ databases">
        <authorList>
            <person name="Lanie J.A."/>
            <person name="Ng W.-L."/>
            <person name="Kazmierczak K.M."/>
            <person name="Andrzejewski T.M."/>
            <person name="Davidsen T.M."/>
            <person name="Wayne K.J."/>
            <person name="Tettelin H."/>
            <person name="Glass J.I."/>
            <person name="Rusch D."/>
            <person name="Podicherti R."/>
            <person name="Tsui H.-C.T."/>
            <person name="Winkler M.E."/>
        </authorList>
    </citation>
    <scope>NUCLEOTIDE SEQUENCE</scope>
</reference>
<evidence type="ECO:0000256" key="1">
    <source>
        <dbReference type="SAM" id="Phobius"/>
    </source>
</evidence>
<feature type="transmembrane region" description="Helical" evidence="1">
    <location>
        <begin position="37"/>
        <end position="58"/>
    </location>
</feature>
<keyword evidence="1" id="KW-0812">Transmembrane</keyword>
<feature type="transmembrane region" description="Helical" evidence="1">
    <location>
        <begin position="179"/>
        <end position="204"/>
    </location>
</feature>
<name>A0A381ZEA5_9ZZZZ</name>
<gene>
    <name evidence="2" type="ORF">METZ01_LOCUS140502</name>
</gene>
<feature type="non-terminal residue" evidence="2">
    <location>
        <position position="390"/>
    </location>
</feature>
<evidence type="ECO:0000313" key="2">
    <source>
        <dbReference type="EMBL" id="SVA87648.1"/>
    </source>
</evidence>
<dbReference type="AlphaFoldDB" id="A0A381ZEA5"/>
<evidence type="ECO:0008006" key="3">
    <source>
        <dbReference type="Google" id="ProtNLM"/>
    </source>
</evidence>
<feature type="transmembrane region" description="Helical" evidence="1">
    <location>
        <begin position="287"/>
        <end position="308"/>
    </location>
</feature>
<feature type="transmembrane region" description="Helical" evidence="1">
    <location>
        <begin position="136"/>
        <end position="167"/>
    </location>
</feature>
<dbReference type="SUPFAM" id="SSF52540">
    <property type="entry name" value="P-loop containing nucleoside triphosphate hydrolases"/>
    <property type="match status" value="1"/>
</dbReference>